<evidence type="ECO:0000256" key="7">
    <source>
        <dbReference type="RuleBase" id="RU361166"/>
    </source>
</evidence>
<dbReference type="RefSeq" id="WP_075628259.1">
    <property type="nucleotide sequence ID" value="NZ_FOAM01000010.1"/>
</dbReference>
<dbReference type="InterPro" id="IPR001701">
    <property type="entry name" value="Glyco_hydro_9"/>
</dbReference>
<gene>
    <name evidence="10" type="ORF">BJF93_11965</name>
</gene>
<keyword evidence="11" id="KW-1185">Reference proteome</keyword>
<dbReference type="GO" id="GO:0030245">
    <property type="term" value="P:cellulose catabolic process"/>
    <property type="evidence" value="ECO:0007669"/>
    <property type="project" value="UniProtKB-KW"/>
</dbReference>
<evidence type="ECO:0000256" key="6">
    <source>
        <dbReference type="PROSITE-ProRule" id="PRU10060"/>
    </source>
</evidence>
<dbReference type="SUPFAM" id="SSF48208">
    <property type="entry name" value="Six-hairpin glycosidases"/>
    <property type="match status" value="1"/>
</dbReference>
<name>A0A1Q9AVE4_9HYPH</name>
<comment type="catalytic activity">
    <reaction evidence="7">
        <text>Endohydrolysis of (1-&gt;4)-beta-D-glucosidic linkages in cellulose, lichenin and cereal beta-D-glucans.</text>
        <dbReference type="EC" id="3.2.1.4"/>
    </reaction>
</comment>
<evidence type="ECO:0000256" key="1">
    <source>
        <dbReference type="ARBA" id="ARBA00007072"/>
    </source>
</evidence>
<feature type="domain" description="Glycoside hydrolase family 9" evidence="8">
    <location>
        <begin position="266"/>
        <end position="743"/>
    </location>
</feature>
<feature type="domain" description="Cellulase Ig-like" evidence="9">
    <location>
        <begin position="175"/>
        <end position="252"/>
    </location>
</feature>
<evidence type="ECO:0000256" key="2">
    <source>
        <dbReference type="ARBA" id="ARBA00022801"/>
    </source>
</evidence>
<dbReference type="SUPFAM" id="SSF81296">
    <property type="entry name" value="E set domains"/>
    <property type="match status" value="1"/>
</dbReference>
<dbReference type="Pfam" id="PF02927">
    <property type="entry name" value="CelD_N"/>
    <property type="match status" value="1"/>
</dbReference>
<evidence type="ECO:0000313" key="11">
    <source>
        <dbReference type="Proteomes" id="UP000186364"/>
    </source>
</evidence>
<evidence type="ECO:0000313" key="10">
    <source>
        <dbReference type="EMBL" id="OLP59427.1"/>
    </source>
</evidence>
<dbReference type="InterPro" id="IPR008979">
    <property type="entry name" value="Galactose-bd-like_sf"/>
</dbReference>
<dbReference type="Gene3D" id="2.60.40.10">
    <property type="entry name" value="Immunoglobulins"/>
    <property type="match status" value="1"/>
</dbReference>
<protein>
    <recommendedName>
        <fullName evidence="7">Endoglucanase</fullName>
        <ecNumber evidence="7">3.2.1.4</ecNumber>
    </recommendedName>
</protein>
<reference evidence="10 11" key="1">
    <citation type="submission" date="2016-09" db="EMBL/GenBank/DDBJ databases">
        <title>Rhizobium sp. nov., a novel species isolated from the rice rhizosphere.</title>
        <authorList>
            <person name="Zhao J."/>
            <person name="Zhang X."/>
        </authorList>
    </citation>
    <scope>NUCLEOTIDE SEQUENCE [LARGE SCALE GENOMIC DNA]</scope>
    <source>
        <strain evidence="10 11">1.7048</strain>
    </source>
</reference>
<dbReference type="Gene3D" id="2.60.120.260">
    <property type="entry name" value="Galactose-binding domain-like"/>
    <property type="match status" value="1"/>
</dbReference>
<dbReference type="Gene3D" id="1.50.10.10">
    <property type="match status" value="1"/>
</dbReference>
<keyword evidence="2 6" id="KW-0378">Hydrolase</keyword>
<keyword evidence="3 6" id="KW-0119">Carbohydrate metabolism</keyword>
<feature type="active site" evidence="6">
    <location>
        <position position="731"/>
    </location>
</feature>
<dbReference type="PROSITE" id="PS00698">
    <property type="entry name" value="GH9_3"/>
    <property type="match status" value="1"/>
</dbReference>
<evidence type="ECO:0000259" key="9">
    <source>
        <dbReference type="Pfam" id="PF02927"/>
    </source>
</evidence>
<feature type="active site" evidence="6">
    <location>
        <position position="722"/>
    </location>
</feature>
<organism evidence="10 11">
    <name type="scientific">Xaviernesmea oryzae</name>
    <dbReference type="NCBI Taxonomy" id="464029"/>
    <lineage>
        <taxon>Bacteria</taxon>
        <taxon>Pseudomonadati</taxon>
        <taxon>Pseudomonadota</taxon>
        <taxon>Alphaproteobacteria</taxon>
        <taxon>Hyphomicrobiales</taxon>
        <taxon>Rhizobiaceae</taxon>
        <taxon>Rhizobium/Agrobacterium group</taxon>
        <taxon>Xaviernesmea</taxon>
    </lineage>
</organism>
<evidence type="ECO:0000259" key="8">
    <source>
        <dbReference type="Pfam" id="PF00759"/>
    </source>
</evidence>
<evidence type="ECO:0000256" key="4">
    <source>
        <dbReference type="ARBA" id="ARBA00023295"/>
    </source>
</evidence>
<dbReference type="Pfam" id="PF00759">
    <property type="entry name" value="Glyco_hydro_9"/>
    <property type="match status" value="1"/>
</dbReference>
<keyword evidence="5 6" id="KW-0624">Polysaccharide degradation</keyword>
<keyword evidence="7" id="KW-0136">Cellulose degradation</keyword>
<dbReference type="EMBL" id="MKIP01000052">
    <property type="protein sequence ID" value="OLP59427.1"/>
    <property type="molecule type" value="Genomic_DNA"/>
</dbReference>
<dbReference type="InterPro" id="IPR033126">
    <property type="entry name" value="Glyco_hydro_9_Asp/Glu_AS"/>
</dbReference>
<dbReference type="PANTHER" id="PTHR22298">
    <property type="entry name" value="ENDO-1,4-BETA-GLUCANASE"/>
    <property type="match status" value="1"/>
</dbReference>
<evidence type="ECO:0000256" key="5">
    <source>
        <dbReference type="ARBA" id="ARBA00023326"/>
    </source>
</evidence>
<dbReference type="EC" id="3.2.1.4" evidence="7"/>
<dbReference type="InterPro" id="IPR014756">
    <property type="entry name" value="Ig_E-set"/>
</dbReference>
<keyword evidence="7" id="KW-0732">Signal</keyword>
<comment type="caution">
    <text evidence="10">The sequence shown here is derived from an EMBL/GenBank/DDBJ whole genome shotgun (WGS) entry which is preliminary data.</text>
</comment>
<dbReference type="CDD" id="cd02850">
    <property type="entry name" value="E_set_Cellulase_N"/>
    <property type="match status" value="1"/>
</dbReference>
<dbReference type="Proteomes" id="UP000186364">
    <property type="component" value="Unassembled WGS sequence"/>
</dbReference>
<dbReference type="SUPFAM" id="SSF49785">
    <property type="entry name" value="Galactose-binding domain-like"/>
    <property type="match status" value="1"/>
</dbReference>
<dbReference type="InterPro" id="IPR004197">
    <property type="entry name" value="Cellulase_Ig-like"/>
</dbReference>
<comment type="similarity">
    <text evidence="1 6 7">Belongs to the glycosyl hydrolase 9 (cellulase E) family.</text>
</comment>
<feature type="signal peptide" evidence="7">
    <location>
        <begin position="1"/>
        <end position="19"/>
    </location>
</feature>
<dbReference type="InterPro" id="IPR012341">
    <property type="entry name" value="6hp_glycosidase-like_sf"/>
</dbReference>
<evidence type="ECO:0000256" key="3">
    <source>
        <dbReference type="ARBA" id="ARBA00023277"/>
    </source>
</evidence>
<feature type="chain" id="PRO_5011819181" description="Endoglucanase" evidence="7">
    <location>
        <begin position="20"/>
        <end position="752"/>
    </location>
</feature>
<accession>A0A1Q9AVE4</accession>
<dbReference type="InterPro" id="IPR013783">
    <property type="entry name" value="Ig-like_fold"/>
</dbReference>
<dbReference type="GO" id="GO:0008810">
    <property type="term" value="F:cellulase activity"/>
    <property type="evidence" value="ECO:0007669"/>
    <property type="project" value="UniProtKB-EC"/>
</dbReference>
<keyword evidence="4 6" id="KW-0326">Glycosidase</keyword>
<dbReference type="AlphaFoldDB" id="A0A1Q9AVE4"/>
<dbReference type="InterPro" id="IPR008928">
    <property type="entry name" value="6-hairpin_glycosidase_sf"/>
</dbReference>
<sequence length="752" mass="80106">MRPLLTVLALMAGVVSAQADAPAGELVLFSADGAGQPAAVWGAGGVEPELQDKAACVSVPSGGAPWDKMIGINGVQLRGGQSYRLSISLQADKPVSVPVLVQQDAPPYKAQTRLVAKLQPGQPMDFSVNFIAQDSKPSQLVLHLGGVAVDYTLCLAQATIALSIPKTGRKLPALIAVNQSGYGLGAIKRATYIGGDEPVDFSLIDASGKVVMSGRGRPTIYDPTVGANVQVLDFSQVQVQGAAFRLKVGALTSDPFSIGKDVFAALRIDALSWFYPQRSGIAIDGKIAGAAYARAAGHVGVAPNRGDKDVGCLTGKAARTLYGDWSCTYRLDVSGGWYDAGDQGKYTVNGAIAVAQLMAAFERGAKYAGASSAVFSDSLSRIPENGNGVPDLLDEARWELEFLLKMMVPDGAPLAGMVHHKVHDTKWTQVPMLPAADPMERALHRPSTAATLAFAAVAAQGARLFAPYDEGFAKRLSAAAVKAWKAAGDNPVLYAPTSDGQQGGGDYDDDDIEDETYWAAAELYITTGAPFYLDRLKRSSHWNDDVFFQGNTAFDWRSTAGLGRVQLALFAKAMPAAERGEVVQSIVDAADRFLTLQAEEGFGQIYRPGDGKYDWGSNQMMLQNMVVVSAAYDLTGRNGYRDAAGEGMDYLLGRNAMNLSYITGYGTRFARNQHSRWYAHQVDPSLPGPPVGTLAGGPNSTLVDELARAKLKNCPPQLCYLDDINAWGSNEMAINWNAPLVYMASFLAEPGR</sequence>
<proteinExistence type="inferred from homology"/>
<dbReference type="OrthoDB" id="9808897at2"/>